<evidence type="ECO:0000313" key="3">
    <source>
        <dbReference type="Proteomes" id="UP000640333"/>
    </source>
</evidence>
<organism evidence="2 3">
    <name type="scientific">Pontibacterium sinense</name>
    <dbReference type="NCBI Taxonomy" id="2781979"/>
    <lineage>
        <taxon>Bacteria</taxon>
        <taxon>Pseudomonadati</taxon>
        <taxon>Pseudomonadota</taxon>
        <taxon>Gammaproteobacteria</taxon>
        <taxon>Oceanospirillales</taxon>
        <taxon>Oceanospirillaceae</taxon>
        <taxon>Pontibacterium</taxon>
    </lineage>
</organism>
<comment type="caution">
    <text evidence="2">The sequence shown here is derived from an EMBL/GenBank/DDBJ whole genome shotgun (WGS) entry which is preliminary data.</text>
</comment>
<accession>A0A8J7FFQ3</accession>
<name>A0A8J7FFQ3_9GAMM</name>
<keyword evidence="3" id="KW-1185">Reference proteome</keyword>
<dbReference type="PANTHER" id="PTHR43798">
    <property type="entry name" value="MONOACYLGLYCEROL LIPASE"/>
    <property type="match status" value="1"/>
</dbReference>
<sequence length="280" mass="32260">MEKLTASDGTSIRYISIGHGRPLIFLHGWTANAREWLPFASELADEFQVFCWDARGHGDHQYGEDCDTHISTMAQDLQLLIDKYDLQDVVLVGHSMGALTTWEYIRQFGTERLGGVCIVDQSPKLVTDDSWEHGIYSNFPADKNQQLIQRLSENFAEGVLELVAFGNNVRSRENFERNSRGFQQMREYLQKLPGPMLTACWQSLTAQDYRDIVSAINVPALLIYGDESQFYSQTLANWVATQINDSELHIYENSDHSPQLWHRERFVYDLRRFVTRLSEA</sequence>
<dbReference type="RefSeq" id="WP_193954523.1">
    <property type="nucleotide sequence ID" value="NZ_JADEYS010000018.1"/>
</dbReference>
<dbReference type="Gene3D" id="3.40.50.1820">
    <property type="entry name" value="alpha/beta hydrolase"/>
    <property type="match status" value="1"/>
</dbReference>
<dbReference type="InterPro" id="IPR029058">
    <property type="entry name" value="AB_hydrolase_fold"/>
</dbReference>
<evidence type="ECO:0000259" key="1">
    <source>
        <dbReference type="Pfam" id="PF00561"/>
    </source>
</evidence>
<evidence type="ECO:0000313" key="2">
    <source>
        <dbReference type="EMBL" id="MBE9398829.1"/>
    </source>
</evidence>
<dbReference type="GO" id="GO:0016787">
    <property type="term" value="F:hydrolase activity"/>
    <property type="evidence" value="ECO:0007669"/>
    <property type="project" value="UniProtKB-KW"/>
</dbReference>
<gene>
    <name evidence="2" type="ORF">IOQ59_16330</name>
</gene>
<protein>
    <submittedName>
        <fullName evidence="2">Alpha/beta hydrolase</fullName>
    </submittedName>
</protein>
<dbReference type="InterPro" id="IPR000073">
    <property type="entry name" value="AB_hydrolase_1"/>
</dbReference>
<keyword evidence="2" id="KW-0378">Hydrolase</keyword>
<dbReference type="InterPro" id="IPR050266">
    <property type="entry name" value="AB_hydrolase_sf"/>
</dbReference>
<proteinExistence type="predicted"/>
<dbReference type="Proteomes" id="UP000640333">
    <property type="component" value="Unassembled WGS sequence"/>
</dbReference>
<dbReference type="GO" id="GO:0016020">
    <property type="term" value="C:membrane"/>
    <property type="evidence" value="ECO:0007669"/>
    <property type="project" value="TreeGrafter"/>
</dbReference>
<dbReference type="AlphaFoldDB" id="A0A8J7FFQ3"/>
<dbReference type="Pfam" id="PF00561">
    <property type="entry name" value="Abhydrolase_1"/>
    <property type="match status" value="1"/>
</dbReference>
<feature type="domain" description="AB hydrolase-1" evidence="1">
    <location>
        <begin position="22"/>
        <end position="262"/>
    </location>
</feature>
<reference evidence="2" key="1">
    <citation type="submission" date="2020-10" db="EMBL/GenBank/DDBJ databases">
        <title>Bacterium isolated from coastal waters sediment.</title>
        <authorList>
            <person name="Chen R.-J."/>
            <person name="Lu D.-C."/>
            <person name="Zhu K.-L."/>
            <person name="Du Z.-J."/>
        </authorList>
    </citation>
    <scope>NUCLEOTIDE SEQUENCE</scope>
    <source>
        <strain evidence="2">N1Y112</strain>
    </source>
</reference>
<dbReference type="SUPFAM" id="SSF53474">
    <property type="entry name" value="alpha/beta-Hydrolases"/>
    <property type="match status" value="1"/>
</dbReference>
<dbReference type="PANTHER" id="PTHR43798:SF33">
    <property type="entry name" value="HYDROLASE, PUTATIVE (AFU_ORTHOLOGUE AFUA_2G14860)-RELATED"/>
    <property type="match status" value="1"/>
</dbReference>
<dbReference type="EMBL" id="JADEYS010000018">
    <property type="protein sequence ID" value="MBE9398829.1"/>
    <property type="molecule type" value="Genomic_DNA"/>
</dbReference>